<comment type="function">
    <text evidence="10">Phosphorylase is an important allosteric enzyme in carbohydrate metabolism. Enzymes from different sources differ in their regulatory mechanisms and in their natural substrates. However, all known phosphorylases share catalytic and structural properties.</text>
</comment>
<dbReference type="PIRSF" id="PIRSF000460">
    <property type="entry name" value="Pprylas_GlgP"/>
    <property type="match status" value="1"/>
</dbReference>
<gene>
    <name evidence="13" type="ORF">HMPREF9997_01570</name>
</gene>
<evidence type="ECO:0000256" key="6">
    <source>
        <dbReference type="ARBA" id="ARBA00022676"/>
    </source>
</evidence>
<protein>
    <recommendedName>
        <fullName evidence="4">glycogen phosphorylase</fullName>
        <ecNumber evidence="4">2.4.1.1</ecNumber>
    </recommendedName>
</protein>
<evidence type="ECO:0000313" key="14">
    <source>
        <dbReference type="Proteomes" id="UP000010445"/>
    </source>
</evidence>
<comment type="similarity">
    <text evidence="3">Belongs to the glycogen phosphorylase family.</text>
</comment>
<evidence type="ECO:0000256" key="8">
    <source>
        <dbReference type="ARBA" id="ARBA00022898"/>
    </source>
</evidence>
<dbReference type="Pfam" id="PF00343">
    <property type="entry name" value="Phosphorylase"/>
    <property type="match status" value="2"/>
</dbReference>
<dbReference type="GO" id="GO:0005975">
    <property type="term" value="P:carbohydrate metabolic process"/>
    <property type="evidence" value="ECO:0007669"/>
    <property type="project" value="InterPro"/>
</dbReference>
<keyword evidence="7" id="KW-0808">Transferase</keyword>
<dbReference type="GO" id="GO:0008184">
    <property type="term" value="F:glycogen phosphorylase activity"/>
    <property type="evidence" value="ECO:0007669"/>
    <property type="project" value="InterPro"/>
</dbReference>
<feature type="domain" description="DUF3417" evidence="12">
    <location>
        <begin position="2"/>
        <end position="109"/>
    </location>
</feature>
<sequence>MWRLALNLRWSWRPETRELFRSIDPELWDALGDNPKELLQRVHVDRLRELAADDGFLGNVRKEADNLDHYLQEPLWFQKTYSKQNSGTGRSSTDPIAAYFSMEFGIDPTLPIYSGGLGVLAGDHMKSASDLGIPLIGVGLLYSYGYFSQSLSGDGWQEENYEYHDPRDLPVSPVLGKDGKQITVTVAFPDHRDIVIALWVAEVGRVPLLLLDTNIEENPADLRDVTDRLYGGDSEHRIKQELVLGVGGVRAVNAFCDARGLARPRVAHLNEGHAGFLGLERIRERMNEGLDYDAALAQVRATNIFTTHTPVPAGIDRFDIELVRRYLGAGNEESRHLCPNVPIEEAIKLGVEPDPNRFNMAHMGLRLSQHANGVAKLHGEVSREMFASLYPGYVDEEVPIGSVTNGVHLPTWVKPEMMSIIEKVSGNADLAVADSWDFPDAVNDETLWEARNKLRADLVNVARESVHDSWAHRGLPDAQLHWTKRVLDPNTLTIGFARRVSTYKRLTLMLRDPQRLRSILLNEERPVQFIIAGKAHPHDMGGKKLMQEIVRFADDAGLRDRFLFLPDYDIELAGYLISGADIWLNNPIRPQEASGTSGMKAVMNGCLTLSISDGWWDEMPQEDHGWTIPTVESHDTDYRDHLEAQALYDLIEHEIAPKFYDRDADGLPREWLQWVRRSLVDLSPMVTSTRMLRDYVEGYYRPADEGARRVTASPKVAQEYVQWTKRVQEGWESIQLSNLMCNGEAAPNAGETRAGDPIRLSVDVNLGDLAGKDVLVQAIIGISDPENPEELVQPSLIFDMKDSSGKGRYEVEIGSDVPGEFGYTIRVVPNHELLVSPAELGLVKYYSE</sequence>
<evidence type="ECO:0000256" key="11">
    <source>
        <dbReference type="PIRSR" id="PIRSR000460-1"/>
    </source>
</evidence>
<organism evidence="13 14">
    <name type="scientific">Corynebacterium durum F0235</name>
    <dbReference type="NCBI Taxonomy" id="1035195"/>
    <lineage>
        <taxon>Bacteria</taxon>
        <taxon>Bacillati</taxon>
        <taxon>Actinomycetota</taxon>
        <taxon>Actinomycetes</taxon>
        <taxon>Mycobacteriales</taxon>
        <taxon>Corynebacteriaceae</taxon>
        <taxon>Corynebacterium</taxon>
    </lineage>
</organism>
<dbReference type="PANTHER" id="PTHR42655">
    <property type="entry name" value="GLYCOGEN PHOSPHORYLASE"/>
    <property type="match status" value="1"/>
</dbReference>
<dbReference type="eggNOG" id="COG0058">
    <property type="taxonomic scope" value="Bacteria"/>
</dbReference>
<reference evidence="13 14" key="1">
    <citation type="submission" date="2012-05" db="EMBL/GenBank/DDBJ databases">
        <authorList>
            <person name="Weinstock G."/>
            <person name="Sodergren E."/>
            <person name="Lobos E.A."/>
            <person name="Fulton L."/>
            <person name="Fulton R."/>
            <person name="Courtney L."/>
            <person name="Fronick C."/>
            <person name="O'Laughlin M."/>
            <person name="Godfrey J."/>
            <person name="Wilson R.M."/>
            <person name="Miner T."/>
            <person name="Farmer C."/>
            <person name="Delehaunty K."/>
            <person name="Cordes M."/>
            <person name="Minx P."/>
            <person name="Tomlinson C."/>
            <person name="Chen J."/>
            <person name="Wollam A."/>
            <person name="Pepin K.H."/>
            <person name="Bhonagiri V."/>
            <person name="Zhang X."/>
            <person name="Suruliraj S."/>
            <person name="Warren W."/>
            <person name="Mitreva M."/>
            <person name="Mardis E.R."/>
            <person name="Wilson R.K."/>
        </authorList>
    </citation>
    <scope>NUCLEOTIDE SEQUENCE [LARGE SCALE GENOMIC DNA]</scope>
    <source>
        <strain evidence="13 14">F0235</strain>
    </source>
</reference>
<dbReference type="GO" id="GO:0030170">
    <property type="term" value="F:pyridoxal phosphate binding"/>
    <property type="evidence" value="ECO:0007669"/>
    <property type="project" value="InterPro"/>
</dbReference>
<dbReference type="AlphaFoldDB" id="L1MH47"/>
<evidence type="ECO:0000256" key="10">
    <source>
        <dbReference type="ARBA" id="ARBA00025174"/>
    </source>
</evidence>
<keyword evidence="5" id="KW-0021">Allosteric enzyme</keyword>
<dbReference type="Gene3D" id="3.40.50.2000">
    <property type="entry name" value="Glycogen Phosphorylase B"/>
    <property type="match status" value="3"/>
</dbReference>
<dbReference type="EMBL" id="AMEM01000018">
    <property type="protein sequence ID" value="EKX90355.1"/>
    <property type="molecule type" value="Genomic_DNA"/>
</dbReference>
<evidence type="ECO:0000256" key="9">
    <source>
        <dbReference type="ARBA" id="ARBA00023277"/>
    </source>
</evidence>
<comment type="catalytic activity">
    <reaction evidence="1">
        <text>[(1-&gt;4)-alpha-D-glucosyl](n) + phosphate = [(1-&gt;4)-alpha-D-glucosyl](n-1) + alpha-D-glucose 1-phosphate</text>
        <dbReference type="Rhea" id="RHEA:41732"/>
        <dbReference type="Rhea" id="RHEA-COMP:9584"/>
        <dbReference type="Rhea" id="RHEA-COMP:9586"/>
        <dbReference type="ChEBI" id="CHEBI:15444"/>
        <dbReference type="ChEBI" id="CHEBI:43474"/>
        <dbReference type="ChEBI" id="CHEBI:58601"/>
        <dbReference type="EC" id="2.4.1.1"/>
    </reaction>
</comment>
<dbReference type="Proteomes" id="UP000010445">
    <property type="component" value="Unassembled WGS sequence"/>
</dbReference>
<feature type="modified residue" description="N6-(pyridoxal phosphate)lysine" evidence="11">
    <location>
        <position position="600"/>
    </location>
</feature>
<dbReference type="STRING" id="1035195.HMPREF9997_01570"/>
<evidence type="ECO:0000256" key="2">
    <source>
        <dbReference type="ARBA" id="ARBA00001933"/>
    </source>
</evidence>
<evidence type="ECO:0000256" key="1">
    <source>
        <dbReference type="ARBA" id="ARBA00001275"/>
    </source>
</evidence>
<evidence type="ECO:0000256" key="5">
    <source>
        <dbReference type="ARBA" id="ARBA00022533"/>
    </source>
</evidence>
<comment type="caution">
    <text evidence="13">The sequence shown here is derived from an EMBL/GenBank/DDBJ whole genome shotgun (WGS) entry which is preliminary data.</text>
</comment>
<dbReference type="SUPFAM" id="SSF53756">
    <property type="entry name" value="UDP-Glycosyltransferase/glycogen phosphorylase"/>
    <property type="match status" value="1"/>
</dbReference>
<keyword evidence="6" id="KW-0328">Glycosyltransferase</keyword>
<dbReference type="InterPro" id="IPR052182">
    <property type="entry name" value="Glycogen/Maltodextrin_Phosph"/>
</dbReference>
<dbReference type="NCBIfam" id="TIGR02094">
    <property type="entry name" value="more_P_ylases"/>
    <property type="match status" value="1"/>
</dbReference>
<evidence type="ECO:0000256" key="3">
    <source>
        <dbReference type="ARBA" id="ARBA00006047"/>
    </source>
</evidence>
<dbReference type="EC" id="2.4.1.1" evidence="4"/>
<evidence type="ECO:0000256" key="7">
    <source>
        <dbReference type="ARBA" id="ARBA00022679"/>
    </source>
</evidence>
<dbReference type="Pfam" id="PF11897">
    <property type="entry name" value="DUF3417"/>
    <property type="match status" value="1"/>
</dbReference>
<proteinExistence type="inferred from homology"/>
<dbReference type="PROSITE" id="PS00102">
    <property type="entry name" value="PHOSPHORYLASE"/>
    <property type="match status" value="1"/>
</dbReference>
<dbReference type="PANTHER" id="PTHR42655:SF1">
    <property type="entry name" value="GLYCOGEN PHOSPHORYLASE"/>
    <property type="match status" value="1"/>
</dbReference>
<dbReference type="PATRIC" id="fig|1035195.3.peg.1416"/>
<keyword evidence="8 11" id="KW-0663">Pyridoxal phosphate</keyword>
<comment type="cofactor">
    <cofactor evidence="2">
        <name>pyridoxal 5'-phosphate</name>
        <dbReference type="ChEBI" id="CHEBI:597326"/>
    </cofactor>
</comment>
<dbReference type="InterPro" id="IPR000811">
    <property type="entry name" value="Glyco_trans_35"/>
</dbReference>
<dbReference type="InterPro" id="IPR024517">
    <property type="entry name" value="Glycogen_phosphorylase_DUF3417"/>
</dbReference>
<evidence type="ECO:0000259" key="12">
    <source>
        <dbReference type="Pfam" id="PF11897"/>
    </source>
</evidence>
<keyword evidence="14" id="KW-1185">Reference proteome</keyword>
<dbReference type="HOGENOM" id="CLU_015112_0_0_11"/>
<evidence type="ECO:0000313" key="13">
    <source>
        <dbReference type="EMBL" id="EKX90355.1"/>
    </source>
</evidence>
<name>L1MH47_9CORY</name>
<dbReference type="InterPro" id="IPR035090">
    <property type="entry name" value="Pyridoxal_P_attach_site"/>
</dbReference>
<accession>L1MH47</accession>
<keyword evidence="9" id="KW-0119">Carbohydrate metabolism</keyword>
<dbReference type="InterPro" id="IPR011834">
    <property type="entry name" value="Agluc_phsphrylas"/>
</dbReference>
<evidence type="ECO:0000256" key="4">
    <source>
        <dbReference type="ARBA" id="ARBA00012591"/>
    </source>
</evidence>